<feature type="compositionally biased region" description="Low complexity" evidence="1">
    <location>
        <begin position="31"/>
        <end position="41"/>
    </location>
</feature>
<dbReference type="SUPFAM" id="SSF51126">
    <property type="entry name" value="Pectin lyase-like"/>
    <property type="match status" value="1"/>
</dbReference>
<evidence type="ECO:0000259" key="3">
    <source>
        <dbReference type="Pfam" id="PF07602"/>
    </source>
</evidence>
<evidence type="ECO:0000313" key="4">
    <source>
        <dbReference type="EMBL" id="WXB15908.1"/>
    </source>
</evidence>
<dbReference type="InterPro" id="IPR012334">
    <property type="entry name" value="Pectin_lyas_fold"/>
</dbReference>
<keyword evidence="5" id="KW-1185">Reference proteome</keyword>
<evidence type="ECO:0000256" key="1">
    <source>
        <dbReference type="SAM" id="MobiDB-lite"/>
    </source>
</evidence>
<feature type="chain" id="PRO_5047157183" evidence="2">
    <location>
        <begin position="20"/>
        <end position="489"/>
    </location>
</feature>
<dbReference type="PROSITE" id="PS51257">
    <property type="entry name" value="PROKAR_LIPOPROTEIN"/>
    <property type="match status" value="1"/>
</dbReference>
<reference evidence="4 5" key="1">
    <citation type="submission" date="2021-12" db="EMBL/GenBank/DDBJ databases">
        <title>Discovery of the Pendulisporaceae a myxobacterial family with distinct sporulation behavior and unique specialized metabolism.</title>
        <authorList>
            <person name="Garcia R."/>
            <person name="Popoff A."/>
            <person name="Bader C.D."/>
            <person name="Loehr J."/>
            <person name="Walesch S."/>
            <person name="Walt C."/>
            <person name="Boldt J."/>
            <person name="Bunk B."/>
            <person name="Haeckl F.J.F.P.J."/>
            <person name="Gunesch A.P."/>
            <person name="Birkelbach J."/>
            <person name="Nuebel U."/>
            <person name="Pietschmann T."/>
            <person name="Bach T."/>
            <person name="Mueller R."/>
        </authorList>
    </citation>
    <scope>NUCLEOTIDE SEQUENCE [LARGE SCALE GENOMIC DNA]</scope>
    <source>
        <strain evidence="4 5">MSr11954</strain>
    </source>
</reference>
<dbReference type="Pfam" id="PF07602">
    <property type="entry name" value="DUF1565"/>
    <property type="match status" value="1"/>
</dbReference>
<feature type="domain" description="DUF1565" evidence="3">
    <location>
        <begin position="72"/>
        <end position="226"/>
    </location>
</feature>
<gene>
    <name evidence="4" type="ORF">LZC94_01260</name>
</gene>
<sequence length="489" mass="49105">MTSRTFAALGTFAISAALAAFVAAGAGCGSSGATASTSPGGSRPGDPDGGPSDPGCDPGQRAECPIVTSPDGSDASPGTAARPVRTLKRALAMAKKGQTISLGDGAYDTANGERWPAKVGDGVILEATTAGKAILRGAPDVDGLVFEGAGAIRGITLGAFRTALSASAGTLHASNIRISGGGGVALGGSARAALSQITLDGILGAGVRLADQARLEMNHGTIRGTTDPPLDTDACANVGVRLGGSSTATVNDVTVTSLGSFGIVALDHAVATLSNSTLIRTPYPRACAKLVQIGVADHAALTVEGSSVSDETGIGAVVRDESGKLELRATKIVQSDIGIVSNGRLELQKSVVEECRTGGVHLGEKSYAIIAGSTIATSPGIRSAPDSTLLLRKSMVVSETGYSIRIENAHGDLGTAKEPGGNHIFGKEIGLVVDSKPSSTTLVQASGNSWRPKVQGSDVYGTYTAQLVEGPQITNDGNFSLSEGSAIQF</sequence>
<feature type="signal peptide" evidence="2">
    <location>
        <begin position="1"/>
        <end position="19"/>
    </location>
</feature>
<dbReference type="EMBL" id="CP089984">
    <property type="protein sequence ID" value="WXB15908.1"/>
    <property type="molecule type" value="Genomic_DNA"/>
</dbReference>
<evidence type="ECO:0000313" key="5">
    <source>
        <dbReference type="Proteomes" id="UP001370348"/>
    </source>
</evidence>
<keyword evidence="2" id="KW-0732">Signal</keyword>
<proteinExistence type="predicted"/>
<dbReference type="InterPro" id="IPR011050">
    <property type="entry name" value="Pectin_lyase_fold/virulence"/>
</dbReference>
<protein>
    <submittedName>
        <fullName evidence="4">DUF1565 domain-containing protein</fullName>
    </submittedName>
</protein>
<name>A0ABZ2LY98_9BACT</name>
<feature type="compositionally biased region" description="Low complexity" evidence="1">
    <location>
        <begin position="49"/>
        <end position="59"/>
    </location>
</feature>
<evidence type="ECO:0000256" key="2">
    <source>
        <dbReference type="SAM" id="SignalP"/>
    </source>
</evidence>
<accession>A0ABZ2LY98</accession>
<dbReference type="Proteomes" id="UP001370348">
    <property type="component" value="Chromosome"/>
</dbReference>
<organism evidence="4 5">
    <name type="scientific">Pendulispora albinea</name>
    <dbReference type="NCBI Taxonomy" id="2741071"/>
    <lineage>
        <taxon>Bacteria</taxon>
        <taxon>Pseudomonadati</taxon>
        <taxon>Myxococcota</taxon>
        <taxon>Myxococcia</taxon>
        <taxon>Myxococcales</taxon>
        <taxon>Sorangiineae</taxon>
        <taxon>Pendulisporaceae</taxon>
        <taxon>Pendulispora</taxon>
    </lineage>
</organism>
<dbReference type="RefSeq" id="WP_394825542.1">
    <property type="nucleotide sequence ID" value="NZ_CP089984.1"/>
</dbReference>
<dbReference type="InterPro" id="IPR011459">
    <property type="entry name" value="DUF1565"/>
</dbReference>
<dbReference type="Gene3D" id="2.160.20.10">
    <property type="entry name" value="Single-stranded right-handed beta-helix, Pectin lyase-like"/>
    <property type="match status" value="1"/>
</dbReference>
<feature type="region of interest" description="Disordered" evidence="1">
    <location>
        <begin position="31"/>
        <end position="81"/>
    </location>
</feature>